<dbReference type="AlphaFoldDB" id="F3FXQ7"/>
<dbReference type="EMBL" id="AEAH01003130">
    <property type="protein sequence ID" value="EGH34999.1"/>
    <property type="molecule type" value="Genomic_DNA"/>
</dbReference>
<proteinExistence type="predicted"/>
<dbReference type="Pfam" id="PF00501">
    <property type="entry name" value="AMP-binding"/>
    <property type="match status" value="1"/>
</dbReference>
<reference evidence="2 3" key="1">
    <citation type="journal article" date="2011" name="PLoS Pathog.">
        <title>Dynamic evolution of pathogenicity revealed by sequencing and comparative genomics of 19 Pseudomonas syringae isolates.</title>
        <authorList>
            <person name="Baltrus D.A."/>
            <person name="Nishimura M.T."/>
            <person name="Romanchuk A."/>
            <person name="Chang J.H."/>
            <person name="Mukhtar M.S."/>
            <person name="Cherkis K."/>
            <person name="Roach J."/>
            <person name="Grant S.R."/>
            <person name="Jones C.D."/>
            <person name="Dangl J.L."/>
        </authorList>
    </citation>
    <scope>NUCLEOTIDE SEQUENCE [LARGE SCALE GENOMIC DNA]</scope>
    <source>
        <strain evidence="3">M301072PT</strain>
    </source>
</reference>
<feature type="non-terminal residue" evidence="2">
    <location>
        <position position="1"/>
    </location>
</feature>
<evidence type="ECO:0000313" key="2">
    <source>
        <dbReference type="EMBL" id="EGH34999.1"/>
    </source>
</evidence>
<feature type="domain" description="AMP-dependent synthetase/ligase" evidence="1">
    <location>
        <begin position="2"/>
        <end position="63"/>
    </location>
</feature>
<dbReference type="GO" id="GO:0005829">
    <property type="term" value="C:cytosol"/>
    <property type="evidence" value="ECO:0007669"/>
    <property type="project" value="TreeGrafter"/>
</dbReference>
<dbReference type="InterPro" id="IPR000873">
    <property type="entry name" value="AMP-dep_synth/lig_dom"/>
</dbReference>
<dbReference type="HOGENOM" id="CLU_194903_1_0_6"/>
<evidence type="ECO:0000259" key="1">
    <source>
        <dbReference type="Pfam" id="PF00501"/>
    </source>
</evidence>
<comment type="caution">
    <text evidence="2">The sequence shown here is derived from an EMBL/GenBank/DDBJ whole genome shotgun (WGS) entry which is preliminary data.</text>
</comment>
<dbReference type="GO" id="GO:0044550">
    <property type="term" value="P:secondary metabolite biosynthetic process"/>
    <property type="evidence" value="ECO:0007669"/>
    <property type="project" value="TreeGrafter"/>
</dbReference>
<organism evidence="2 3">
    <name type="scientific">Pseudomonas syringae pv. japonica str. M301072</name>
    <dbReference type="NCBI Taxonomy" id="629262"/>
    <lineage>
        <taxon>Bacteria</taxon>
        <taxon>Pseudomonadati</taxon>
        <taxon>Pseudomonadota</taxon>
        <taxon>Gammaproteobacteria</taxon>
        <taxon>Pseudomonadales</taxon>
        <taxon>Pseudomonadaceae</taxon>
        <taxon>Pseudomonas</taxon>
        <taxon>Pseudomonas syringae</taxon>
    </lineage>
</organism>
<dbReference type="Gene3D" id="2.30.38.10">
    <property type="entry name" value="Luciferase, Domain 3"/>
    <property type="match status" value="1"/>
</dbReference>
<sequence length="63" mass="6376">HLLNGYGPTEATTFSATYEITSVGSGGIPIGRPVGNSQAYVLDALREPVAVGVPGELYIGGQG</sequence>
<protein>
    <submittedName>
        <fullName evidence="2">Amino acid adenylation</fullName>
    </submittedName>
</protein>
<dbReference type="SUPFAM" id="SSF56801">
    <property type="entry name" value="Acetyl-CoA synthetase-like"/>
    <property type="match status" value="1"/>
</dbReference>
<dbReference type="GO" id="GO:0043041">
    <property type="term" value="P:amino acid activation for nonribosomal peptide biosynthetic process"/>
    <property type="evidence" value="ECO:0007669"/>
    <property type="project" value="TreeGrafter"/>
</dbReference>
<dbReference type="Gene3D" id="3.40.50.980">
    <property type="match status" value="1"/>
</dbReference>
<dbReference type="PANTHER" id="PTHR45527">
    <property type="entry name" value="NONRIBOSOMAL PEPTIDE SYNTHETASE"/>
    <property type="match status" value="1"/>
</dbReference>
<dbReference type="Proteomes" id="UP000004471">
    <property type="component" value="Unassembled WGS sequence"/>
</dbReference>
<dbReference type="PANTHER" id="PTHR45527:SF1">
    <property type="entry name" value="FATTY ACID SYNTHASE"/>
    <property type="match status" value="1"/>
</dbReference>
<gene>
    <name evidence="2" type="ORF">PSYJA_40857</name>
</gene>
<accession>F3FXQ7</accession>
<evidence type="ECO:0000313" key="3">
    <source>
        <dbReference type="Proteomes" id="UP000004471"/>
    </source>
</evidence>
<dbReference type="GO" id="GO:0031177">
    <property type="term" value="F:phosphopantetheine binding"/>
    <property type="evidence" value="ECO:0007669"/>
    <property type="project" value="TreeGrafter"/>
</dbReference>
<feature type="non-terminal residue" evidence="2">
    <location>
        <position position="63"/>
    </location>
</feature>
<name>F3FXQ7_PSESX</name>